<dbReference type="EMBL" id="JAFMYU010000024">
    <property type="protein sequence ID" value="MBO0933936.1"/>
    <property type="molecule type" value="Genomic_DNA"/>
</dbReference>
<accession>A0A939GC25</accession>
<keyword evidence="2" id="KW-1185">Reference proteome</keyword>
<organism evidence="1 2">
    <name type="scientific">Fibrella aquatilis</name>
    <dbReference type="NCBI Taxonomy" id="2817059"/>
    <lineage>
        <taxon>Bacteria</taxon>
        <taxon>Pseudomonadati</taxon>
        <taxon>Bacteroidota</taxon>
        <taxon>Cytophagia</taxon>
        <taxon>Cytophagales</taxon>
        <taxon>Spirosomataceae</taxon>
        <taxon>Fibrella</taxon>
    </lineage>
</organism>
<gene>
    <name evidence="1" type="ORF">J2I48_23200</name>
</gene>
<dbReference type="RefSeq" id="WP_207337901.1">
    <property type="nucleotide sequence ID" value="NZ_JAFMYU010000024.1"/>
</dbReference>
<comment type="caution">
    <text evidence="1">The sequence shown here is derived from an EMBL/GenBank/DDBJ whole genome shotgun (WGS) entry which is preliminary data.</text>
</comment>
<proteinExistence type="predicted"/>
<sequence length="66" mass="7526">MQTILDLPEKDRQSIYAAAQLIDDALDRNQMISLQTFISDSRHGSLISLTFHNSKHQKKRELSDVG</sequence>
<reference evidence="1 2" key="1">
    <citation type="submission" date="2021-03" db="EMBL/GenBank/DDBJ databases">
        <title>Fibrella sp. HMF5036 genome sequencing and assembly.</title>
        <authorList>
            <person name="Kang H."/>
            <person name="Kim H."/>
            <person name="Bae S."/>
            <person name="Joh K."/>
        </authorList>
    </citation>
    <scope>NUCLEOTIDE SEQUENCE [LARGE SCALE GENOMIC DNA]</scope>
    <source>
        <strain evidence="1 2">HMF5036</strain>
    </source>
</reference>
<protein>
    <submittedName>
        <fullName evidence="1">Uncharacterized protein</fullName>
    </submittedName>
</protein>
<evidence type="ECO:0000313" key="1">
    <source>
        <dbReference type="EMBL" id="MBO0933936.1"/>
    </source>
</evidence>
<dbReference type="AlphaFoldDB" id="A0A939GC25"/>
<name>A0A939GC25_9BACT</name>
<evidence type="ECO:0000313" key="2">
    <source>
        <dbReference type="Proteomes" id="UP000664795"/>
    </source>
</evidence>
<dbReference type="Proteomes" id="UP000664795">
    <property type="component" value="Unassembled WGS sequence"/>
</dbReference>